<name>A0A9D3YXD2_DREPO</name>
<gene>
    <name evidence="4" type="ORF">DPMN_066445</name>
</gene>
<dbReference type="InterPro" id="IPR000742">
    <property type="entry name" value="EGF"/>
</dbReference>
<dbReference type="SMART" id="SM00181">
    <property type="entry name" value="EGF"/>
    <property type="match status" value="5"/>
</dbReference>
<keyword evidence="1" id="KW-0245">EGF-like domain</keyword>
<dbReference type="AlphaFoldDB" id="A0A9D3YXD2"/>
<accession>A0A9D3YXD2</accession>
<dbReference type="GO" id="GO:0005044">
    <property type="term" value="F:scavenger receptor activity"/>
    <property type="evidence" value="ECO:0007669"/>
    <property type="project" value="InterPro"/>
</dbReference>
<reference evidence="4" key="1">
    <citation type="journal article" date="2019" name="bioRxiv">
        <title>The Genome of the Zebra Mussel, Dreissena polymorpha: A Resource for Invasive Species Research.</title>
        <authorList>
            <person name="McCartney M.A."/>
            <person name="Auch B."/>
            <person name="Kono T."/>
            <person name="Mallez S."/>
            <person name="Zhang Y."/>
            <person name="Obille A."/>
            <person name="Becker A."/>
            <person name="Abrahante J.E."/>
            <person name="Garbe J."/>
            <person name="Badalamenti J.P."/>
            <person name="Herman A."/>
            <person name="Mangelson H."/>
            <person name="Liachko I."/>
            <person name="Sullivan S."/>
            <person name="Sone E.D."/>
            <person name="Koren S."/>
            <person name="Silverstein K.A.T."/>
            <person name="Beckman K.B."/>
            <person name="Gohl D.M."/>
        </authorList>
    </citation>
    <scope>NUCLEOTIDE SEQUENCE</scope>
    <source>
        <strain evidence="4">Duluth1</strain>
        <tissue evidence="4">Whole animal</tissue>
    </source>
</reference>
<feature type="domain" description="EGF-like" evidence="3">
    <location>
        <begin position="353"/>
        <end position="388"/>
    </location>
</feature>
<dbReference type="InterPro" id="IPR042635">
    <property type="entry name" value="MEGF10/SREC1/2-like"/>
</dbReference>
<feature type="domain" description="EGF-like" evidence="3">
    <location>
        <begin position="298"/>
        <end position="342"/>
    </location>
</feature>
<dbReference type="Proteomes" id="UP000828390">
    <property type="component" value="Unassembled WGS sequence"/>
</dbReference>
<feature type="domain" description="EGF-like" evidence="3">
    <location>
        <begin position="261"/>
        <end position="296"/>
    </location>
</feature>
<dbReference type="Gene3D" id="2.170.300.10">
    <property type="entry name" value="Tie2 ligand-binding domain superfamily"/>
    <property type="match status" value="2"/>
</dbReference>
<protein>
    <recommendedName>
        <fullName evidence="3">EGF-like domain-containing protein</fullName>
    </recommendedName>
</protein>
<comment type="caution">
    <text evidence="4">The sequence shown here is derived from an EMBL/GenBank/DDBJ whole genome shotgun (WGS) entry which is preliminary data.</text>
</comment>
<proteinExistence type="predicted"/>
<feature type="domain" description="EGF-like" evidence="3">
    <location>
        <begin position="171"/>
        <end position="208"/>
    </location>
</feature>
<evidence type="ECO:0000313" key="4">
    <source>
        <dbReference type="EMBL" id="KAH3707051.1"/>
    </source>
</evidence>
<evidence type="ECO:0000313" key="5">
    <source>
        <dbReference type="Proteomes" id="UP000828390"/>
    </source>
</evidence>
<keyword evidence="2" id="KW-1133">Transmembrane helix</keyword>
<keyword evidence="2" id="KW-0472">Membrane</keyword>
<evidence type="ECO:0000256" key="2">
    <source>
        <dbReference type="SAM" id="Phobius"/>
    </source>
</evidence>
<evidence type="ECO:0000256" key="1">
    <source>
        <dbReference type="ARBA" id="ARBA00022536"/>
    </source>
</evidence>
<reference evidence="4" key="2">
    <citation type="submission" date="2020-11" db="EMBL/GenBank/DDBJ databases">
        <authorList>
            <person name="McCartney M.A."/>
            <person name="Auch B."/>
            <person name="Kono T."/>
            <person name="Mallez S."/>
            <person name="Becker A."/>
            <person name="Gohl D.M."/>
            <person name="Silverstein K.A.T."/>
            <person name="Koren S."/>
            <person name="Bechman K.B."/>
            <person name="Herman A."/>
            <person name="Abrahante J.E."/>
            <person name="Garbe J."/>
        </authorList>
    </citation>
    <scope>NUCLEOTIDE SEQUENCE</scope>
    <source>
        <strain evidence="4">Duluth1</strain>
        <tissue evidence="4">Whole animal</tissue>
    </source>
</reference>
<feature type="domain" description="EGF-like" evidence="3">
    <location>
        <begin position="215"/>
        <end position="250"/>
    </location>
</feature>
<feature type="transmembrane region" description="Helical" evidence="2">
    <location>
        <begin position="404"/>
        <end position="426"/>
    </location>
</feature>
<keyword evidence="5" id="KW-1185">Reference proteome</keyword>
<dbReference type="SUPFAM" id="SSF49785">
    <property type="entry name" value="Galactose-binding domain-like"/>
    <property type="match status" value="1"/>
</dbReference>
<keyword evidence="2" id="KW-0812">Transmembrane</keyword>
<organism evidence="4 5">
    <name type="scientific">Dreissena polymorpha</name>
    <name type="common">Zebra mussel</name>
    <name type="synonym">Mytilus polymorpha</name>
    <dbReference type="NCBI Taxonomy" id="45954"/>
    <lineage>
        <taxon>Eukaryota</taxon>
        <taxon>Metazoa</taxon>
        <taxon>Spiralia</taxon>
        <taxon>Lophotrochozoa</taxon>
        <taxon>Mollusca</taxon>
        <taxon>Bivalvia</taxon>
        <taxon>Autobranchia</taxon>
        <taxon>Heteroconchia</taxon>
        <taxon>Euheterodonta</taxon>
        <taxon>Imparidentia</taxon>
        <taxon>Neoheterodontei</taxon>
        <taxon>Myida</taxon>
        <taxon>Dreissenoidea</taxon>
        <taxon>Dreissenidae</taxon>
        <taxon>Dreissena</taxon>
    </lineage>
</organism>
<sequence length="523" mass="56693">MYTKERRDLFVFGFILHAYVCAGEIKLSLQGATLSTNGSIWDDWVIERAIDGRTGGAGVCGCCTAIERPTWLQLNITQAYFVTRVVLKGRTDGAFYQLRNISMLGGYDEHHMVELQAANVSDTIRTYAISPPQAMQVIRVMSQLVEIDYMVICEIEVYRQEDCINGTFGPNCEKRCHCLEGPCEAINGTCGSRCQAGWRGSACNETCDNGWYGQGCLTQCGQCLNNADCNKTSGMCPDGCAAGYKGSLCIHACDHGWYGQGCLTRCGQCLNNADCNKTSGMCPEGCAAGYKGYLCKDECENGSHGLRCQNMCGNCQSKVPCNKVSGVCRGECEPGYKGKMCKDACDTGWYGQGCLTQCGQCMNNADCNKTSGVCPSGCAAGYKGLLCIHVAEEKTTIELFLGELAGIILAAIAAGGVCSVVTVFCLRHRRRQTSSSNKMETHQGTAGSAYDALSPTTKATSHYDTLTITIPPTSSACKQIPTALNKVEEYERLQINQKTNAATYEKLSPNLATEEQYERVETY</sequence>
<dbReference type="InterPro" id="IPR008979">
    <property type="entry name" value="Galactose-bd-like_sf"/>
</dbReference>
<evidence type="ECO:0000259" key="3">
    <source>
        <dbReference type="SMART" id="SM00181"/>
    </source>
</evidence>
<dbReference type="Gene3D" id="2.60.120.260">
    <property type="entry name" value="Galactose-binding domain-like"/>
    <property type="match status" value="1"/>
</dbReference>
<dbReference type="PANTHER" id="PTHR24043">
    <property type="entry name" value="SCAVENGER RECEPTOR CLASS F"/>
    <property type="match status" value="1"/>
</dbReference>
<dbReference type="EMBL" id="JAIWYP010000014">
    <property type="protein sequence ID" value="KAH3707051.1"/>
    <property type="molecule type" value="Genomic_DNA"/>
</dbReference>